<dbReference type="AlphaFoldDB" id="A0A8J8MSS2"/>
<dbReference type="GO" id="GO:0016757">
    <property type="term" value="F:glycosyltransferase activity"/>
    <property type="evidence" value="ECO:0007669"/>
    <property type="project" value="UniProtKB-KW"/>
</dbReference>
<dbReference type="RefSeq" id="WP_211783030.1">
    <property type="nucleotide sequence ID" value="NZ_CP047289.1"/>
</dbReference>
<accession>A0A8J8MSS2</accession>
<keyword evidence="1" id="KW-0328">Glycosyltransferase</keyword>
<reference evidence="5" key="1">
    <citation type="submission" date="2020-01" db="EMBL/GenBank/DDBJ databases">
        <authorList>
            <person name="Yang Y."/>
            <person name="Kwon Y.M."/>
        </authorList>
    </citation>
    <scope>NUCLEOTIDE SEQUENCE</scope>
    <source>
        <strain evidence="5">PG104</strain>
    </source>
</reference>
<evidence type="ECO:0000256" key="2">
    <source>
        <dbReference type="ARBA" id="ARBA00022679"/>
    </source>
</evidence>
<dbReference type="EMBL" id="CP047289">
    <property type="protein sequence ID" value="QUS35812.1"/>
    <property type="molecule type" value="Genomic_DNA"/>
</dbReference>
<dbReference type="SUPFAM" id="SSF48452">
    <property type="entry name" value="TPR-like"/>
    <property type="match status" value="1"/>
</dbReference>
<dbReference type="Pfam" id="PF04577">
    <property type="entry name" value="Glyco_transf_61"/>
    <property type="match status" value="1"/>
</dbReference>
<evidence type="ECO:0000313" key="6">
    <source>
        <dbReference type="Proteomes" id="UP000679284"/>
    </source>
</evidence>
<dbReference type="InterPro" id="IPR011990">
    <property type="entry name" value="TPR-like_helical_dom_sf"/>
</dbReference>
<evidence type="ECO:0000256" key="1">
    <source>
        <dbReference type="ARBA" id="ARBA00022676"/>
    </source>
</evidence>
<keyword evidence="2" id="KW-0808">Transferase</keyword>
<feature type="domain" description="Glycosyltransferase 61 catalytic" evidence="4">
    <location>
        <begin position="277"/>
        <end position="360"/>
    </location>
</feature>
<dbReference type="InterPro" id="IPR049625">
    <property type="entry name" value="Glyco_transf_61_cat"/>
</dbReference>
<evidence type="ECO:0000256" key="3">
    <source>
        <dbReference type="ARBA" id="ARBA00023180"/>
    </source>
</evidence>
<dbReference type="InterPro" id="IPR007657">
    <property type="entry name" value="Glycosyltransferase_61"/>
</dbReference>
<proteinExistence type="predicted"/>
<name>A0A8J8MSS2_9RHOB</name>
<dbReference type="Proteomes" id="UP000679284">
    <property type="component" value="Chromosome"/>
</dbReference>
<keyword evidence="3" id="KW-0325">Glycoprotein</keyword>
<gene>
    <name evidence="5" type="ORF">GR316_05785</name>
</gene>
<sequence>MNLPPVPEATPDDVFIPGVDPGMALLRREDLAVCLVPPVDVDGLVLSSQHDQRVRMEELLRSKRAQRWSEGVVFPAVLTVADDVGLHRSHVTVGGKFCPWGPGGYRFRAAARDTSLDAALVERLQEASHSCRLEVEKDDMRDLDLLIDARNFHEFDSYLTETLPLLELYARYDLRGRVIIATTSRTQQKGFVRNLIRTWFPELSGRVELRQGPRDFGRVLLPLDTRHLYHMCRGSVMPSLPKLGEAPFGRTAELSGVAVAKANSTLDTVMAFRERVLAQIRPKGRGRRLYIQRRSRRAQRVVNEDLLLERLRPLGFEPVTFEDMSIEDQARTVAGAEFLVGVHGAGISNMLFVPNGCKVIELSNMQTLLARWGMFNGMALASQAEYRHVFLDHDFALPDVMPSIAKDGHRGVEIDAFAAAATAAWIHAQIDPEARLAAHEECRRLNEDQRFDDLSAALDRHDDLLFHLADAHVWRANCASRQGDRRGALEMLQRAMVLAPARLPLMKRILILADALGEREVFDRASAQFLKLRPQAARLFLAEQGWMPTETPAEE</sequence>
<dbReference type="PANTHER" id="PTHR20961">
    <property type="entry name" value="GLYCOSYLTRANSFERASE"/>
    <property type="match status" value="1"/>
</dbReference>
<evidence type="ECO:0000259" key="4">
    <source>
        <dbReference type="Pfam" id="PF04577"/>
    </source>
</evidence>
<evidence type="ECO:0000313" key="5">
    <source>
        <dbReference type="EMBL" id="QUS35812.1"/>
    </source>
</evidence>
<keyword evidence="6" id="KW-1185">Reference proteome</keyword>
<protein>
    <submittedName>
        <fullName evidence="5">DUF563 domain-containing protein</fullName>
    </submittedName>
</protein>
<dbReference type="KEGG" id="fap:GR316_05785"/>
<organism evidence="5 6">
    <name type="scientific">Falsirhodobacter algicola</name>
    <dbReference type="NCBI Taxonomy" id="2692330"/>
    <lineage>
        <taxon>Bacteria</taxon>
        <taxon>Pseudomonadati</taxon>
        <taxon>Pseudomonadota</taxon>
        <taxon>Alphaproteobacteria</taxon>
        <taxon>Rhodobacterales</taxon>
        <taxon>Paracoccaceae</taxon>
        <taxon>Falsirhodobacter</taxon>
    </lineage>
</organism>